<comment type="caution">
    <text evidence="5">The sequence shown here is derived from an EMBL/GenBank/DDBJ whole genome shotgun (WGS) entry which is preliminary data.</text>
</comment>
<dbReference type="Gene3D" id="3.30.450.90">
    <property type="match status" value="1"/>
</dbReference>
<dbReference type="InterPro" id="IPR001482">
    <property type="entry name" value="T2SS/T4SS_dom"/>
</dbReference>
<gene>
    <name evidence="5" type="ORF">A3Q29_17425</name>
</gene>
<dbReference type="AlphaFoldDB" id="A0A1S1HQ12"/>
<organism evidence="5 6">
    <name type="scientific">Providencia stuartii</name>
    <dbReference type="NCBI Taxonomy" id="588"/>
    <lineage>
        <taxon>Bacteria</taxon>
        <taxon>Pseudomonadati</taxon>
        <taxon>Pseudomonadota</taxon>
        <taxon>Gammaproteobacteria</taxon>
        <taxon>Enterobacterales</taxon>
        <taxon>Morganellaceae</taxon>
        <taxon>Providencia</taxon>
    </lineage>
</organism>
<dbReference type="GO" id="GO:0005886">
    <property type="term" value="C:plasma membrane"/>
    <property type="evidence" value="ECO:0007669"/>
    <property type="project" value="TreeGrafter"/>
</dbReference>
<sequence length="500" mass="56819">MPFFDMSGFYFSIFENNLILAKKEDSTYLLSYDFDINNFYDIREKINYISYKNKIEICGVLLLDEPIYFQIIERDSLQIKAKKIAKSSKVQLELEQLLTQATAAGASDLHITRGDILSQIEFRINGELRLHSQMRSKQCDELVFVLYNVEATTKETTWNRQVPQSANILYTLNKKKYRFRYAHFPIFGESADCYHCVLRIISADIDKVVNPSLDKTGFSPEEISDVKKILSNPYGVYFIAGTTGSGKSTTLKTVMEWLQINRYDDKGCFLTVEDPVEYYIYGAKQSSVLDVNGGGFHAAIKSALRRDPDVLMIGEIRDTVSSNALAGAVESGHYCFTTVHAGSIVTLLQRLSALGITGDKLSTPGFIAGLQCQKLMPLVCPKCCNTKIVPILNRDVSIHIKNNDGCEYCNYTGIKGRKLIAEYMLPKQDELIAISKSNWLEAYILWRKKRLTHPGMSEGFSIKEKTMAFVIKGYICYEWFTHEFGELSTEDMEVIFEKIQ</sequence>
<dbReference type="SUPFAM" id="SSF52540">
    <property type="entry name" value="P-loop containing nucleoside triphosphate hydrolases"/>
    <property type="match status" value="1"/>
</dbReference>
<reference evidence="5 6" key="1">
    <citation type="submission" date="2016-03" db="EMBL/GenBank/DDBJ databases">
        <title>Genome sequence of Providencia stuartii strain, isolated from the salivary glands of larval Lucilia sericata.</title>
        <authorList>
            <person name="Yuan Y."/>
            <person name="Zhang Y."/>
            <person name="Fu S."/>
            <person name="Crippen T.L."/>
            <person name="Visi D."/>
            <person name="Benbow M.E."/>
            <person name="Allen M."/>
            <person name="Tomberlin J.K."/>
            <person name="Sze S.-H."/>
            <person name="Tarone A.M."/>
        </authorList>
    </citation>
    <scope>NUCLEOTIDE SEQUENCE [LARGE SCALE GENOMIC DNA]</scope>
    <source>
        <strain evidence="5 6">Crippen</strain>
    </source>
</reference>
<dbReference type="CDD" id="cd01129">
    <property type="entry name" value="PulE-GspE-like"/>
    <property type="match status" value="1"/>
</dbReference>
<name>A0A1S1HQ12_PROST</name>
<dbReference type="EMBL" id="LVIE01000124">
    <property type="protein sequence ID" value="OHT24479.1"/>
    <property type="molecule type" value="Genomic_DNA"/>
</dbReference>
<evidence type="ECO:0000256" key="2">
    <source>
        <dbReference type="ARBA" id="ARBA00022741"/>
    </source>
</evidence>
<accession>A0A1S1HQ12</accession>
<comment type="similarity">
    <text evidence="1">Belongs to the GSP E family.</text>
</comment>
<feature type="domain" description="Bacterial type II secretion system protein E" evidence="4">
    <location>
        <begin position="304"/>
        <end position="318"/>
    </location>
</feature>
<evidence type="ECO:0000313" key="6">
    <source>
        <dbReference type="Proteomes" id="UP000179588"/>
    </source>
</evidence>
<evidence type="ECO:0000256" key="3">
    <source>
        <dbReference type="ARBA" id="ARBA00022840"/>
    </source>
</evidence>
<dbReference type="Gene3D" id="3.40.50.300">
    <property type="entry name" value="P-loop containing nucleotide triphosphate hydrolases"/>
    <property type="match status" value="1"/>
</dbReference>
<evidence type="ECO:0000313" key="5">
    <source>
        <dbReference type="EMBL" id="OHT24479.1"/>
    </source>
</evidence>
<dbReference type="PROSITE" id="PS00662">
    <property type="entry name" value="T2SP_E"/>
    <property type="match status" value="1"/>
</dbReference>
<dbReference type="Proteomes" id="UP000179588">
    <property type="component" value="Unassembled WGS sequence"/>
</dbReference>
<dbReference type="Pfam" id="PF00437">
    <property type="entry name" value="T2SSE"/>
    <property type="match status" value="1"/>
</dbReference>
<dbReference type="PANTHER" id="PTHR30258">
    <property type="entry name" value="TYPE II SECRETION SYSTEM PROTEIN GSPE-RELATED"/>
    <property type="match status" value="1"/>
</dbReference>
<evidence type="ECO:0000259" key="4">
    <source>
        <dbReference type="PROSITE" id="PS00662"/>
    </source>
</evidence>
<dbReference type="InterPro" id="IPR027417">
    <property type="entry name" value="P-loop_NTPase"/>
</dbReference>
<keyword evidence="3" id="KW-0067">ATP-binding</keyword>
<evidence type="ECO:0000256" key="1">
    <source>
        <dbReference type="ARBA" id="ARBA00006611"/>
    </source>
</evidence>
<protein>
    <submittedName>
        <fullName evidence="5">Pilus assembly protein</fullName>
    </submittedName>
</protein>
<proteinExistence type="inferred from homology"/>
<keyword evidence="6" id="KW-1185">Reference proteome</keyword>
<dbReference type="GO" id="GO:0005524">
    <property type="term" value="F:ATP binding"/>
    <property type="evidence" value="ECO:0007669"/>
    <property type="project" value="UniProtKB-KW"/>
</dbReference>
<dbReference type="PANTHER" id="PTHR30258:SF1">
    <property type="entry name" value="PROTEIN TRANSPORT PROTEIN HOFB HOMOLOG"/>
    <property type="match status" value="1"/>
</dbReference>
<dbReference type="GO" id="GO:0016887">
    <property type="term" value="F:ATP hydrolysis activity"/>
    <property type="evidence" value="ECO:0007669"/>
    <property type="project" value="TreeGrafter"/>
</dbReference>
<keyword evidence="2" id="KW-0547">Nucleotide-binding</keyword>